<keyword evidence="2" id="KW-1185">Reference proteome</keyword>
<reference evidence="1 2" key="1">
    <citation type="submission" date="2018-05" db="EMBL/GenBank/DDBJ databases">
        <title>Brachybacterium sp. M1HQ-2T, whole genome shotgun sequence.</title>
        <authorList>
            <person name="Tuo L."/>
        </authorList>
    </citation>
    <scope>NUCLEOTIDE SEQUENCE [LARGE SCALE GENOMIC DNA]</scope>
    <source>
        <strain evidence="1 2">M1HQ-2</strain>
    </source>
</reference>
<dbReference type="AlphaFoldDB" id="A0A2U2RP03"/>
<evidence type="ECO:0000313" key="2">
    <source>
        <dbReference type="Proteomes" id="UP000245590"/>
    </source>
</evidence>
<sequence>MDRQPFPLLIAWDYVLITEWYDGESYQEGPEPLLVIPASLAQALEQWSGEMGDAYADETGAVNPSRAEAHALDVRFDELVDDLRAEGFDVVQGDKWWRGR</sequence>
<dbReference type="RefSeq" id="WP_109274472.1">
    <property type="nucleotide sequence ID" value="NZ_QFKX01000001.1"/>
</dbReference>
<organism evidence="1 2">
    <name type="scientific">Brachybacterium endophyticum</name>
    <dbReference type="NCBI Taxonomy" id="2182385"/>
    <lineage>
        <taxon>Bacteria</taxon>
        <taxon>Bacillati</taxon>
        <taxon>Actinomycetota</taxon>
        <taxon>Actinomycetes</taxon>
        <taxon>Micrococcales</taxon>
        <taxon>Dermabacteraceae</taxon>
        <taxon>Brachybacterium</taxon>
    </lineage>
</organism>
<dbReference type="EMBL" id="QFKX01000001">
    <property type="protein sequence ID" value="PWH07586.1"/>
    <property type="molecule type" value="Genomic_DNA"/>
</dbReference>
<evidence type="ECO:0000313" key="1">
    <source>
        <dbReference type="EMBL" id="PWH07586.1"/>
    </source>
</evidence>
<accession>A0A2U2RP03</accession>
<protein>
    <submittedName>
        <fullName evidence="1">Uncharacterized protein</fullName>
    </submittedName>
</protein>
<gene>
    <name evidence="1" type="ORF">DEO23_02865</name>
</gene>
<comment type="caution">
    <text evidence="1">The sequence shown here is derived from an EMBL/GenBank/DDBJ whole genome shotgun (WGS) entry which is preliminary data.</text>
</comment>
<dbReference type="Proteomes" id="UP000245590">
    <property type="component" value="Unassembled WGS sequence"/>
</dbReference>
<dbReference type="OrthoDB" id="3556400at2"/>
<proteinExistence type="predicted"/>
<name>A0A2U2RP03_9MICO</name>